<dbReference type="InterPro" id="IPR046450">
    <property type="entry name" value="PA_dom_sf"/>
</dbReference>
<dbReference type="Pfam" id="PF04389">
    <property type="entry name" value="Peptidase_M28"/>
    <property type="match status" value="1"/>
</dbReference>
<dbReference type="GO" id="GO:0004180">
    <property type="term" value="F:carboxypeptidase activity"/>
    <property type="evidence" value="ECO:0007669"/>
    <property type="project" value="UniProtKB-KW"/>
</dbReference>
<name>A0A1G6U4P9_9PROT</name>
<evidence type="ECO:0000256" key="6">
    <source>
        <dbReference type="ARBA" id="ARBA00022833"/>
    </source>
</evidence>
<dbReference type="EMBL" id="FNAK01000001">
    <property type="protein sequence ID" value="SDD35666.1"/>
    <property type="molecule type" value="Genomic_DNA"/>
</dbReference>
<dbReference type="GO" id="GO:0006508">
    <property type="term" value="P:proteolysis"/>
    <property type="evidence" value="ECO:0007669"/>
    <property type="project" value="UniProtKB-KW"/>
</dbReference>
<keyword evidence="8" id="KW-0121">Carboxypeptidase</keyword>
<evidence type="ECO:0000256" key="4">
    <source>
        <dbReference type="ARBA" id="ARBA00022729"/>
    </source>
</evidence>
<dbReference type="Gene3D" id="3.40.630.10">
    <property type="entry name" value="Zn peptidases"/>
    <property type="match status" value="2"/>
</dbReference>
<dbReference type="STRING" id="637679.GCA_001550055_00437"/>
<evidence type="ECO:0000256" key="2">
    <source>
        <dbReference type="ARBA" id="ARBA00022670"/>
    </source>
</evidence>
<keyword evidence="5" id="KW-0378">Hydrolase</keyword>
<dbReference type="SUPFAM" id="SSF52025">
    <property type="entry name" value="PA domain"/>
    <property type="match status" value="1"/>
</dbReference>
<dbReference type="GO" id="GO:0004177">
    <property type="term" value="F:aminopeptidase activity"/>
    <property type="evidence" value="ECO:0007669"/>
    <property type="project" value="UniProtKB-KW"/>
</dbReference>
<protein>
    <submittedName>
        <fullName evidence="8">Zn-dependent amino-or carboxypeptidase, M28 family</fullName>
    </submittedName>
</protein>
<dbReference type="GO" id="GO:0046872">
    <property type="term" value="F:metal ion binding"/>
    <property type="evidence" value="ECO:0007669"/>
    <property type="project" value="UniProtKB-KW"/>
</dbReference>
<evidence type="ECO:0000259" key="7">
    <source>
        <dbReference type="Pfam" id="PF04389"/>
    </source>
</evidence>
<dbReference type="Proteomes" id="UP000183685">
    <property type="component" value="Unassembled WGS sequence"/>
</dbReference>
<reference evidence="8 9" key="1">
    <citation type="submission" date="2016-10" db="EMBL/GenBank/DDBJ databases">
        <authorList>
            <person name="de Groot N.N."/>
        </authorList>
    </citation>
    <scope>NUCLEOTIDE SEQUENCE [LARGE SCALE GENOMIC DNA]</scope>
    <source>
        <strain evidence="8 9">CGMCC 1.9109</strain>
    </source>
</reference>
<accession>A0A1G6U4P9</accession>
<keyword evidence="4" id="KW-0732">Signal</keyword>
<dbReference type="SUPFAM" id="SSF53187">
    <property type="entry name" value="Zn-dependent exopeptidases"/>
    <property type="match status" value="1"/>
</dbReference>
<sequence>MKNFALTGALLLSLAACGDSQKPDETATSYTMNTEALKGHVTTLASDEFGGRAPGTPGEELTVAYLEKAFRDAGLKPANGDSYTQAVPLVSIETKDAPEMTIKGEGGELKLAYRADHVVWTRREQTDSEVHESDMVFVGYGINAPERGWNDYDGVDVKGKTVVMLVNDPGYATQDPDLFAGNTMTYYGRWDYKFDEAARQGAAAAIIIHDTKPAAYGWMTVDSSWTGPQFGLVREDKGTGFSEAEAWITKEKAGELFTMAGLDLQAMYDAAKTPGFKAVPMNLEFSTHFRSDVAHMDSRNVAGFVEGSERPDEVFVYMAHWDHIGTDPTVEGDGIYNGALDNATGTGGLIELARKYASGPKPKRSVLFLAVTAEEQGLLGSAYYAEHPLFPLKDTVGGINMDGLNFYGPTRDVTVVGLGNSELDDALKAAAQAQDRILVADQEPEKGYFYRSDHFELSKKGVPMLYPNSGYDHREKGRAYVEAIVAEYIEKHYHSPSDEYRDDWDLTGAVEDLRLYYTTGRSLIDSDAWPNWREGTEFKATRDAQRKAD</sequence>
<evidence type="ECO:0000313" key="8">
    <source>
        <dbReference type="EMBL" id="SDD35666.1"/>
    </source>
</evidence>
<keyword evidence="1" id="KW-0031">Aminopeptidase</keyword>
<evidence type="ECO:0000256" key="5">
    <source>
        <dbReference type="ARBA" id="ARBA00022801"/>
    </source>
</evidence>
<dbReference type="CDD" id="cd05660">
    <property type="entry name" value="M28_like_PA"/>
    <property type="match status" value="1"/>
</dbReference>
<evidence type="ECO:0000256" key="1">
    <source>
        <dbReference type="ARBA" id="ARBA00022438"/>
    </source>
</evidence>
<dbReference type="PANTHER" id="PTHR12147:SF56">
    <property type="entry name" value="AMINOPEPTIDASE YDR415C-RELATED"/>
    <property type="match status" value="1"/>
</dbReference>
<keyword evidence="6" id="KW-0862">Zinc</keyword>
<dbReference type="PANTHER" id="PTHR12147">
    <property type="entry name" value="METALLOPEPTIDASE M28 FAMILY MEMBER"/>
    <property type="match status" value="1"/>
</dbReference>
<feature type="domain" description="Peptidase M28" evidence="7">
    <location>
        <begin position="300"/>
        <end position="517"/>
    </location>
</feature>
<dbReference type="InterPro" id="IPR045175">
    <property type="entry name" value="M28_fam"/>
</dbReference>
<dbReference type="PROSITE" id="PS51257">
    <property type="entry name" value="PROKAR_LIPOPROTEIN"/>
    <property type="match status" value="1"/>
</dbReference>
<organism evidence="8 9">
    <name type="scientific">Kordiimonas lacus</name>
    <dbReference type="NCBI Taxonomy" id="637679"/>
    <lineage>
        <taxon>Bacteria</taxon>
        <taxon>Pseudomonadati</taxon>
        <taxon>Pseudomonadota</taxon>
        <taxon>Alphaproteobacteria</taxon>
        <taxon>Kordiimonadales</taxon>
        <taxon>Kordiimonadaceae</taxon>
        <taxon>Kordiimonas</taxon>
    </lineage>
</organism>
<dbReference type="OrthoDB" id="9778250at2"/>
<dbReference type="Gene3D" id="3.50.30.30">
    <property type="match status" value="1"/>
</dbReference>
<dbReference type="FunFam" id="3.40.630.10:FF:000088">
    <property type="entry name" value="Peptidase M20"/>
    <property type="match status" value="1"/>
</dbReference>
<keyword evidence="3" id="KW-0479">Metal-binding</keyword>
<keyword evidence="9" id="KW-1185">Reference proteome</keyword>
<dbReference type="RefSeq" id="WP_068308426.1">
    <property type="nucleotide sequence ID" value="NZ_FNAK01000001.1"/>
</dbReference>
<gene>
    <name evidence="8" type="ORF">SAMN04488071_0452</name>
</gene>
<evidence type="ECO:0000313" key="9">
    <source>
        <dbReference type="Proteomes" id="UP000183685"/>
    </source>
</evidence>
<proteinExistence type="predicted"/>
<dbReference type="GO" id="GO:0008235">
    <property type="term" value="F:metalloexopeptidase activity"/>
    <property type="evidence" value="ECO:0007669"/>
    <property type="project" value="InterPro"/>
</dbReference>
<evidence type="ECO:0000256" key="3">
    <source>
        <dbReference type="ARBA" id="ARBA00022723"/>
    </source>
</evidence>
<dbReference type="InterPro" id="IPR007484">
    <property type="entry name" value="Peptidase_M28"/>
</dbReference>
<dbReference type="AlphaFoldDB" id="A0A1G6U4P9"/>
<keyword evidence="2" id="KW-0645">Protease</keyword>